<evidence type="ECO:0008006" key="7">
    <source>
        <dbReference type="Google" id="ProtNLM"/>
    </source>
</evidence>
<dbReference type="EMBL" id="WKPJ01000001">
    <property type="protein sequence ID" value="MSA87749.1"/>
    <property type="molecule type" value="Genomic_DNA"/>
</dbReference>
<keyword evidence="1" id="KW-0175">Coiled coil</keyword>
<dbReference type="AlphaFoldDB" id="A0A6N7S1X3"/>
<comment type="caution">
    <text evidence="3">The sequence shown here is derived from an EMBL/GenBank/DDBJ whole genome shotgun (WGS) entry which is preliminary data.</text>
</comment>
<dbReference type="EMBL" id="WKPI01000001">
    <property type="protein sequence ID" value="MSC31544.1"/>
    <property type="molecule type" value="Genomic_DNA"/>
</dbReference>
<protein>
    <recommendedName>
        <fullName evidence="7">RHS repeat-associated core domain-containing protein</fullName>
    </recommendedName>
</protein>
<accession>A0A6N7S1X3</accession>
<dbReference type="Proteomes" id="UP000480929">
    <property type="component" value="Unassembled WGS sequence"/>
</dbReference>
<evidence type="ECO:0000313" key="4">
    <source>
        <dbReference type="EMBL" id="MSC31544.1"/>
    </source>
</evidence>
<evidence type="ECO:0000313" key="6">
    <source>
        <dbReference type="Proteomes" id="UP000480929"/>
    </source>
</evidence>
<sequence>MLIKFQDNTTTQYWYGNERLCTNDDFYLYDGQGSVTILLSGSNQVLSTYSYSDYGRRDKKYNPFVSSSDEYGYRSEAHNSDETQYLRARYYDTVTELFISADGYRGDWQDPLSQNRYNYGRNNPNKYFDPTGFKSIVPIIKGIINPPTESKKKPINKGTVNHRTEPHTKGGTSNGGGGSASSGSGAGRNTGASSSNNTAEMLRKAAEENAKRIAEEAKRAAELIQKQTQEKQTQLVEAMKNITNKVTAAVKDVVLNNLTQETASLNKKYPEVTGTLEERVNAICGKPTEDKKDTENKEDLLSTINNGIKSAGVAVSSIVQSTEFVTLTLSIALDKVIDKYLPIKGILNAISIFGISAGLTVG</sequence>
<reference evidence="5 6" key="1">
    <citation type="journal article" date="2019" name="Nat. Med.">
        <title>A library of human gut bacterial isolates paired with longitudinal multiomics data enables mechanistic microbiome research.</title>
        <authorList>
            <person name="Poyet M."/>
            <person name="Groussin M."/>
            <person name="Gibbons S.M."/>
            <person name="Avila-Pacheco J."/>
            <person name="Jiang X."/>
            <person name="Kearney S.M."/>
            <person name="Perrotta A.R."/>
            <person name="Berdy B."/>
            <person name="Zhao S."/>
            <person name="Lieberman T.D."/>
            <person name="Swanson P.K."/>
            <person name="Smith M."/>
            <person name="Roesemann S."/>
            <person name="Alexander J.E."/>
            <person name="Rich S.A."/>
            <person name="Livny J."/>
            <person name="Vlamakis H."/>
            <person name="Clish C."/>
            <person name="Bullock K."/>
            <person name="Deik A."/>
            <person name="Scott J."/>
            <person name="Pierce K.A."/>
            <person name="Xavier R.J."/>
            <person name="Alm E.J."/>
        </authorList>
    </citation>
    <scope>NUCLEOTIDE SEQUENCE [LARGE SCALE GENOMIC DNA]</scope>
    <source>
        <strain evidence="3 5">BIOML-A4</strain>
        <strain evidence="4 6">BIOML-A5</strain>
    </source>
</reference>
<gene>
    <name evidence="4" type="ORF">GKD88_00180</name>
    <name evidence="3" type="ORF">GKE08_00175</name>
</gene>
<feature type="coiled-coil region" evidence="1">
    <location>
        <begin position="196"/>
        <end position="234"/>
    </location>
</feature>
<organism evidence="3 5">
    <name type="scientific">Holdemania massiliensis</name>
    <dbReference type="NCBI Taxonomy" id="1468449"/>
    <lineage>
        <taxon>Bacteria</taxon>
        <taxon>Bacillati</taxon>
        <taxon>Bacillota</taxon>
        <taxon>Erysipelotrichia</taxon>
        <taxon>Erysipelotrichales</taxon>
        <taxon>Erysipelotrichaceae</taxon>
        <taxon>Holdemania</taxon>
    </lineage>
</organism>
<evidence type="ECO:0000313" key="5">
    <source>
        <dbReference type="Proteomes" id="UP000433575"/>
    </source>
</evidence>
<dbReference type="InterPro" id="IPR022385">
    <property type="entry name" value="Rhs_assc_core"/>
</dbReference>
<evidence type="ECO:0000313" key="3">
    <source>
        <dbReference type="EMBL" id="MSA87749.1"/>
    </source>
</evidence>
<feature type="region of interest" description="Disordered" evidence="2">
    <location>
        <begin position="144"/>
        <end position="196"/>
    </location>
</feature>
<proteinExistence type="predicted"/>
<keyword evidence="6" id="KW-1185">Reference proteome</keyword>
<evidence type="ECO:0000256" key="2">
    <source>
        <dbReference type="SAM" id="MobiDB-lite"/>
    </source>
</evidence>
<dbReference type="Proteomes" id="UP000433575">
    <property type="component" value="Unassembled WGS sequence"/>
</dbReference>
<dbReference type="Gene3D" id="2.180.10.10">
    <property type="entry name" value="RHS repeat-associated core"/>
    <property type="match status" value="1"/>
</dbReference>
<feature type="compositionally biased region" description="Gly residues" evidence="2">
    <location>
        <begin position="172"/>
        <end position="188"/>
    </location>
</feature>
<name>A0A6N7S1X3_9FIRM</name>
<dbReference type="NCBIfam" id="TIGR03696">
    <property type="entry name" value="Rhs_assc_core"/>
    <property type="match status" value="1"/>
</dbReference>
<evidence type="ECO:0000256" key="1">
    <source>
        <dbReference type="SAM" id="Coils"/>
    </source>
</evidence>